<dbReference type="STRING" id="1121025.SAMN02745249_01315"/>
<keyword evidence="8" id="KW-1185">Reference proteome</keyword>
<feature type="domain" description="PTS EIIA type-2" evidence="6">
    <location>
        <begin position="6"/>
        <end position="151"/>
    </location>
</feature>
<organism evidence="7 8">
    <name type="scientific">Atopostipes suicloacalis DSM 15692</name>
    <dbReference type="NCBI Taxonomy" id="1121025"/>
    <lineage>
        <taxon>Bacteria</taxon>
        <taxon>Bacillati</taxon>
        <taxon>Bacillota</taxon>
        <taxon>Bacilli</taxon>
        <taxon>Lactobacillales</taxon>
        <taxon>Carnobacteriaceae</taxon>
        <taxon>Atopostipes</taxon>
    </lineage>
</organism>
<accession>A0A1M4WZY4</accession>
<dbReference type="PROSITE" id="PS00372">
    <property type="entry name" value="PTS_EIIA_TYPE_2_HIS"/>
    <property type="match status" value="1"/>
</dbReference>
<evidence type="ECO:0000313" key="7">
    <source>
        <dbReference type="EMBL" id="SHE86687.1"/>
    </source>
</evidence>
<dbReference type="InterPro" id="IPR004715">
    <property type="entry name" value="PTS_IIA_fruc"/>
</dbReference>
<dbReference type="EMBL" id="FQUF01000018">
    <property type="protein sequence ID" value="SHE86687.1"/>
    <property type="molecule type" value="Genomic_DNA"/>
</dbReference>
<evidence type="ECO:0000256" key="1">
    <source>
        <dbReference type="ARBA" id="ARBA00022448"/>
    </source>
</evidence>
<evidence type="ECO:0000313" key="8">
    <source>
        <dbReference type="Proteomes" id="UP000184128"/>
    </source>
</evidence>
<dbReference type="GO" id="GO:0016020">
    <property type="term" value="C:membrane"/>
    <property type="evidence" value="ECO:0007669"/>
    <property type="project" value="InterPro"/>
</dbReference>
<gene>
    <name evidence="7" type="ORF">SAMN02745249_01315</name>
</gene>
<dbReference type="InterPro" id="IPR002178">
    <property type="entry name" value="PTS_EIIA_type-2_dom"/>
</dbReference>
<reference evidence="7 8" key="1">
    <citation type="submission" date="2016-11" db="EMBL/GenBank/DDBJ databases">
        <authorList>
            <person name="Jaros S."/>
            <person name="Januszkiewicz K."/>
            <person name="Wedrychowicz H."/>
        </authorList>
    </citation>
    <scope>NUCLEOTIDE SEQUENCE [LARGE SCALE GENOMIC DNA]</scope>
    <source>
        <strain evidence="7 8">DSM 15692</strain>
    </source>
</reference>
<dbReference type="OrthoDB" id="95460at2"/>
<dbReference type="PANTHER" id="PTHR47738:SF2">
    <property type="entry name" value="PTS SYSTEM FRUCTOSE-LIKE EIIA COMPONENT"/>
    <property type="match status" value="1"/>
</dbReference>
<keyword evidence="2" id="KW-0597">Phosphoprotein</keyword>
<dbReference type="PROSITE" id="PS51094">
    <property type="entry name" value="PTS_EIIA_TYPE_2"/>
    <property type="match status" value="1"/>
</dbReference>
<proteinExistence type="predicted"/>
<evidence type="ECO:0000259" key="6">
    <source>
        <dbReference type="PROSITE" id="PS51094"/>
    </source>
</evidence>
<evidence type="ECO:0000256" key="2">
    <source>
        <dbReference type="ARBA" id="ARBA00022553"/>
    </source>
</evidence>
<dbReference type="Proteomes" id="UP000184128">
    <property type="component" value="Unassembled WGS sequence"/>
</dbReference>
<dbReference type="GO" id="GO:0008982">
    <property type="term" value="F:protein-N(PI)-phosphohistidine-sugar phosphotransferase activity"/>
    <property type="evidence" value="ECO:0007669"/>
    <property type="project" value="InterPro"/>
</dbReference>
<dbReference type="SUPFAM" id="SSF55804">
    <property type="entry name" value="Phoshotransferase/anion transport protein"/>
    <property type="match status" value="1"/>
</dbReference>
<dbReference type="CDD" id="cd00211">
    <property type="entry name" value="PTS_IIA_fru"/>
    <property type="match status" value="1"/>
</dbReference>
<dbReference type="AlphaFoldDB" id="A0A1M4WZY4"/>
<dbReference type="InterPro" id="IPR016152">
    <property type="entry name" value="PTrfase/Anion_transptr"/>
</dbReference>
<dbReference type="Pfam" id="PF00359">
    <property type="entry name" value="PTS_EIIA_2"/>
    <property type="match status" value="1"/>
</dbReference>
<name>A0A1M4WZY4_9LACT</name>
<dbReference type="InterPro" id="IPR051541">
    <property type="entry name" value="PTS_SugarTrans_NitroReg"/>
</dbReference>
<dbReference type="RefSeq" id="WP_073298005.1">
    <property type="nucleotide sequence ID" value="NZ_FQUF01000018.1"/>
</dbReference>
<dbReference type="PANTHER" id="PTHR47738">
    <property type="entry name" value="PTS SYSTEM FRUCTOSE-LIKE EIIA COMPONENT-RELATED"/>
    <property type="match status" value="1"/>
</dbReference>
<evidence type="ECO:0000256" key="4">
    <source>
        <dbReference type="ARBA" id="ARBA00022679"/>
    </source>
</evidence>
<keyword evidence="1" id="KW-0813">Transport</keyword>
<dbReference type="NCBIfam" id="TIGR00848">
    <property type="entry name" value="fruA"/>
    <property type="match status" value="1"/>
</dbReference>
<evidence type="ECO:0000256" key="3">
    <source>
        <dbReference type="ARBA" id="ARBA00022597"/>
    </source>
</evidence>
<protein>
    <submittedName>
        <fullName evidence="7">PTS system, fructose-specific IIA component</fullName>
    </submittedName>
</protein>
<dbReference type="GO" id="GO:0009401">
    <property type="term" value="P:phosphoenolpyruvate-dependent sugar phosphotransferase system"/>
    <property type="evidence" value="ECO:0007669"/>
    <property type="project" value="UniProtKB-KW"/>
</dbReference>
<dbReference type="Gene3D" id="3.40.930.10">
    <property type="entry name" value="Mannitol-specific EII, Chain A"/>
    <property type="match status" value="1"/>
</dbReference>
<keyword evidence="3" id="KW-0762">Sugar transport</keyword>
<evidence type="ECO:0000256" key="5">
    <source>
        <dbReference type="ARBA" id="ARBA00022683"/>
    </source>
</evidence>
<keyword evidence="5" id="KW-0598">Phosphotransferase system</keyword>
<sequence>MTDNGLTIKKENIIFDLDLRNIEDVISELSNKLYTSGYIDNKKEFIKAVKERENEIPTSIGNEIAIPHGKSNSVTQSTVALCVLKEKIKWGEKTEDEVKYIFLLAIKDVDKGEKHLRMLANLSSKLMDKEFVRKFKNAKTKNELFKIINNI</sequence>
<keyword evidence="4" id="KW-0808">Transferase</keyword>